<reference evidence="6 7" key="1">
    <citation type="submission" date="2018-10" db="EMBL/GenBank/DDBJ databases">
        <title>Genomic Encyclopedia of Archaeal and Bacterial Type Strains, Phase II (KMG-II): from individual species to whole genera.</title>
        <authorList>
            <person name="Goeker M."/>
        </authorList>
    </citation>
    <scope>NUCLEOTIDE SEQUENCE [LARGE SCALE GENOMIC DNA]</scope>
    <source>
        <strain evidence="6 7">DSM 14954</strain>
    </source>
</reference>
<dbReference type="Pfam" id="PF00378">
    <property type="entry name" value="ECH_1"/>
    <property type="match status" value="1"/>
</dbReference>
<dbReference type="GO" id="GO:0004300">
    <property type="term" value="F:enoyl-CoA hydratase activity"/>
    <property type="evidence" value="ECO:0007669"/>
    <property type="project" value="UniProtKB-EC"/>
</dbReference>
<evidence type="ECO:0000256" key="1">
    <source>
        <dbReference type="ARBA" id="ARBA00005254"/>
    </source>
</evidence>
<dbReference type="PANTHER" id="PTHR11941">
    <property type="entry name" value="ENOYL-COA HYDRATASE-RELATED"/>
    <property type="match status" value="1"/>
</dbReference>
<dbReference type="InterPro" id="IPR018376">
    <property type="entry name" value="Enoyl-CoA_hyd/isom_CS"/>
</dbReference>
<dbReference type="InterPro" id="IPR014748">
    <property type="entry name" value="Enoyl-CoA_hydra_C"/>
</dbReference>
<evidence type="ECO:0000313" key="7">
    <source>
        <dbReference type="Proteomes" id="UP000278962"/>
    </source>
</evidence>
<gene>
    <name evidence="6" type="ORF">C8N24_4429</name>
</gene>
<dbReference type="Gene3D" id="1.10.12.10">
    <property type="entry name" value="Lyase 2-enoyl-coa Hydratase, Chain A, domain 2"/>
    <property type="match status" value="1"/>
</dbReference>
<comment type="similarity">
    <text evidence="1 5">Belongs to the enoyl-CoA hydratase/isomerase family.</text>
</comment>
<dbReference type="InterPro" id="IPR029045">
    <property type="entry name" value="ClpP/crotonase-like_dom_sf"/>
</dbReference>
<dbReference type="PANTHER" id="PTHR11941:SF54">
    <property type="entry name" value="ENOYL-COA HYDRATASE, MITOCHONDRIAL"/>
    <property type="match status" value="1"/>
</dbReference>
<dbReference type="SUPFAM" id="SSF52096">
    <property type="entry name" value="ClpP/crotonase"/>
    <property type="match status" value="1"/>
</dbReference>
<dbReference type="EMBL" id="RBIL01000002">
    <property type="protein sequence ID" value="RKQ86417.1"/>
    <property type="molecule type" value="Genomic_DNA"/>
</dbReference>
<accession>A0A660KXH5</accession>
<keyword evidence="7" id="KW-1185">Reference proteome</keyword>
<name>A0A660KXH5_9ACTN</name>
<evidence type="ECO:0000256" key="3">
    <source>
        <dbReference type="ARBA" id="ARBA00023709"/>
    </source>
</evidence>
<dbReference type="PROSITE" id="PS00166">
    <property type="entry name" value="ENOYL_COA_HYDRATASE"/>
    <property type="match status" value="1"/>
</dbReference>
<keyword evidence="2" id="KW-0456">Lyase</keyword>
<dbReference type="OrthoDB" id="8452484at2"/>
<comment type="catalytic activity">
    <reaction evidence="3">
        <text>a (3S)-3-hydroxyacyl-CoA = a (2E)-enoyl-CoA + H2O</text>
        <dbReference type="Rhea" id="RHEA:16105"/>
        <dbReference type="ChEBI" id="CHEBI:15377"/>
        <dbReference type="ChEBI" id="CHEBI:57318"/>
        <dbReference type="ChEBI" id="CHEBI:58856"/>
        <dbReference type="EC" id="4.2.1.17"/>
    </reaction>
</comment>
<dbReference type="GO" id="GO:0006635">
    <property type="term" value="P:fatty acid beta-oxidation"/>
    <property type="evidence" value="ECO:0007669"/>
    <property type="project" value="TreeGrafter"/>
</dbReference>
<dbReference type="Proteomes" id="UP000278962">
    <property type="component" value="Unassembled WGS sequence"/>
</dbReference>
<dbReference type="Gene3D" id="3.90.226.10">
    <property type="entry name" value="2-enoyl-CoA Hydratase, Chain A, domain 1"/>
    <property type="match status" value="1"/>
</dbReference>
<evidence type="ECO:0000256" key="2">
    <source>
        <dbReference type="ARBA" id="ARBA00023239"/>
    </source>
</evidence>
<organism evidence="6 7">
    <name type="scientific">Solirubrobacter pauli</name>
    <dbReference type="NCBI Taxonomy" id="166793"/>
    <lineage>
        <taxon>Bacteria</taxon>
        <taxon>Bacillati</taxon>
        <taxon>Actinomycetota</taxon>
        <taxon>Thermoleophilia</taxon>
        <taxon>Solirubrobacterales</taxon>
        <taxon>Solirubrobacteraceae</taxon>
        <taxon>Solirubrobacter</taxon>
    </lineage>
</organism>
<comment type="caution">
    <text evidence="6">The sequence shown here is derived from an EMBL/GenBank/DDBJ whole genome shotgun (WGS) entry which is preliminary data.</text>
</comment>
<dbReference type="FunFam" id="1.10.12.10:FF:000001">
    <property type="entry name" value="Probable enoyl-CoA hydratase, mitochondrial"/>
    <property type="match status" value="1"/>
</dbReference>
<dbReference type="InterPro" id="IPR001753">
    <property type="entry name" value="Enoyl-CoA_hydra/iso"/>
</dbReference>
<proteinExistence type="inferred from homology"/>
<dbReference type="RefSeq" id="WP_121254131.1">
    <property type="nucleotide sequence ID" value="NZ_RBIL01000002.1"/>
</dbReference>
<protein>
    <submittedName>
        <fullName evidence="6">Short chain enoyl-CoA hydratase</fullName>
    </submittedName>
</protein>
<evidence type="ECO:0000256" key="4">
    <source>
        <dbReference type="ARBA" id="ARBA00023717"/>
    </source>
</evidence>
<evidence type="ECO:0000313" key="6">
    <source>
        <dbReference type="EMBL" id="RKQ86417.1"/>
    </source>
</evidence>
<comment type="catalytic activity">
    <reaction evidence="4">
        <text>a 4-saturated-(3S)-3-hydroxyacyl-CoA = a (3E)-enoyl-CoA + H2O</text>
        <dbReference type="Rhea" id="RHEA:20724"/>
        <dbReference type="ChEBI" id="CHEBI:15377"/>
        <dbReference type="ChEBI" id="CHEBI:58521"/>
        <dbReference type="ChEBI" id="CHEBI:137480"/>
        <dbReference type="EC" id="4.2.1.17"/>
    </reaction>
</comment>
<evidence type="ECO:0000256" key="5">
    <source>
        <dbReference type="RuleBase" id="RU003707"/>
    </source>
</evidence>
<dbReference type="CDD" id="cd06558">
    <property type="entry name" value="crotonase-like"/>
    <property type="match status" value="1"/>
</dbReference>
<dbReference type="AlphaFoldDB" id="A0A660KXH5"/>
<sequence>MAVAYEADGYVGYITLDKPPANSYDREFMEEFQVAVDAAADDEETSAIIVRSASPKFFSAGADIKAFAANSTDGNMAMIELGHAVLASIARVPKVFIAQIEGHALGGGLEIALACDLRFGARGPYKLGLPEVTLGLLPGNGGTQRLTRLLGVPTALDLMITGRPLSPENAHTLGILDRLFPVAELEAQTRQYASALCRGATVAIGEIKRAVHEGVELPLDDALAREREGIRRLFDTLDAAEGFAAFQEKRKPEFKGV</sequence>